<keyword evidence="3" id="KW-0433">Leucine-rich repeat</keyword>
<dbReference type="AlphaFoldDB" id="A0AAW1QGH9"/>
<feature type="compositionally biased region" description="Low complexity" evidence="5">
    <location>
        <begin position="51"/>
        <end position="67"/>
    </location>
</feature>
<evidence type="ECO:0000256" key="2">
    <source>
        <dbReference type="ARBA" id="ARBA00022468"/>
    </source>
</evidence>
<evidence type="ECO:0000313" key="7">
    <source>
        <dbReference type="Proteomes" id="UP001489004"/>
    </source>
</evidence>
<feature type="compositionally biased region" description="Polar residues" evidence="5">
    <location>
        <begin position="679"/>
        <end position="706"/>
    </location>
</feature>
<accession>A0AAW1QGH9</accession>
<dbReference type="GO" id="GO:0048471">
    <property type="term" value="C:perinuclear region of cytoplasm"/>
    <property type="evidence" value="ECO:0007669"/>
    <property type="project" value="TreeGrafter"/>
</dbReference>
<dbReference type="InterPro" id="IPR032675">
    <property type="entry name" value="LRR_dom_sf"/>
</dbReference>
<dbReference type="InterPro" id="IPR001611">
    <property type="entry name" value="Leu-rich_rpt"/>
</dbReference>
<dbReference type="GO" id="GO:0005634">
    <property type="term" value="C:nucleus"/>
    <property type="evidence" value="ECO:0007669"/>
    <property type="project" value="TreeGrafter"/>
</dbReference>
<dbReference type="Gene3D" id="3.80.10.10">
    <property type="entry name" value="Ribonuclease Inhibitor"/>
    <property type="match status" value="1"/>
</dbReference>
<dbReference type="Pfam" id="PF13516">
    <property type="entry name" value="LRR_6"/>
    <property type="match status" value="3"/>
</dbReference>
<keyword evidence="7" id="KW-1185">Reference proteome</keyword>
<dbReference type="GO" id="GO:0031267">
    <property type="term" value="F:small GTPase binding"/>
    <property type="evidence" value="ECO:0007669"/>
    <property type="project" value="TreeGrafter"/>
</dbReference>
<dbReference type="PANTHER" id="PTHR24113">
    <property type="entry name" value="RAN GTPASE-ACTIVATING PROTEIN 1"/>
    <property type="match status" value="1"/>
</dbReference>
<dbReference type="GO" id="GO:0005096">
    <property type="term" value="F:GTPase activator activity"/>
    <property type="evidence" value="ECO:0007669"/>
    <property type="project" value="UniProtKB-KW"/>
</dbReference>
<feature type="compositionally biased region" description="Basic residues" evidence="5">
    <location>
        <begin position="410"/>
        <end position="420"/>
    </location>
</feature>
<feature type="region of interest" description="Disordered" evidence="5">
    <location>
        <begin position="122"/>
        <end position="168"/>
    </location>
</feature>
<gene>
    <name evidence="6" type="ORF">WJX72_011614</name>
</gene>
<feature type="region of interest" description="Disordered" evidence="5">
    <location>
        <begin position="668"/>
        <end position="712"/>
    </location>
</feature>
<dbReference type="Proteomes" id="UP001489004">
    <property type="component" value="Unassembled WGS sequence"/>
</dbReference>
<dbReference type="InterPro" id="IPR027038">
    <property type="entry name" value="RanGap"/>
</dbReference>
<evidence type="ECO:0000313" key="6">
    <source>
        <dbReference type="EMBL" id="KAK9820553.1"/>
    </source>
</evidence>
<dbReference type="PANTHER" id="PTHR24113:SF12">
    <property type="entry name" value="RAN GTPASE-ACTIVATING PROTEIN 1"/>
    <property type="match status" value="1"/>
</dbReference>
<protein>
    <submittedName>
        <fullName evidence="6">Uncharacterized protein</fullName>
    </submittedName>
</protein>
<proteinExistence type="predicted"/>
<name>A0AAW1QGH9_9CHLO</name>
<feature type="region of interest" description="Disordered" evidence="5">
    <location>
        <begin position="42"/>
        <end position="72"/>
    </location>
</feature>
<comment type="subcellular location">
    <subcellularLocation>
        <location evidence="1">Cytoplasm</location>
        <location evidence="1">Cytoskeleton</location>
        <location evidence="1">Cilium axoneme</location>
    </subcellularLocation>
</comment>
<feature type="compositionally biased region" description="Low complexity" evidence="5">
    <location>
        <begin position="427"/>
        <end position="448"/>
    </location>
</feature>
<organism evidence="6 7">
    <name type="scientific">[Myrmecia] bisecta</name>
    <dbReference type="NCBI Taxonomy" id="41462"/>
    <lineage>
        <taxon>Eukaryota</taxon>
        <taxon>Viridiplantae</taxon>
        <taxon>Chlorophyta</taxon>
        <taxon>core chlorophytes</taxon>
        <taxon>Trebouxiophyceae</taxon>
        <taxon>Trebouxiales</taxon>
        <taxon>Trebouxiaceae</taxon>
        <taxon>Myrmecia</taxon>
    </lineage>
</organism>
<dbReference type="GO" id="GO:0005930">
    <property type="term" value="C:axoneme"/>
    <property type="evidence" value="ECO:0007669"/>
    <property type="project" value="UniProtKB-SubCell"/>
</dbReference>
<sequence length="748" mass="80338">MEGTVVTAPSAPDPKDSLALVQQLQKELVQFAKSARLETLQNLPSSTQALQQARRGARSGSRPGSAQTWRSNSPAQYDSMLVEHSAQQADTGPDEFQQAHERKLFASYNWKEKMYTADGISLGSIKSDNQGTPQRMPRIHEEEGWGEASGHTRPSSAGGMQSDKPMERTWQLKQPPKSKLRGLHLREQAAQPSRAAQLIAVEARRLVRHASEDGTALNLRSRLHSREQLLAVLEGCKALPRLQRLDLAGNMLTDDLAGFQELFKQPLFCDLDISDNRARELAAGLRANRSLQALDLAQNGLTDLGGSYIALSLLHNRSLTDLDLGSNQLGTETCSVLAHALSWNPVLKRLQLQHNPLGQEGAAKLLEAVAPGGSALTDLQLQHCSLVDVQPLAPSQQPNLLAGKTKAAKAKGMGKKKGASKQKEVQAPAKAAKAVPARPASAAGKAAPSAMSNTRQVFTLSRPAHRVRVLQLLAEVRQPGAPAWRNVLLNGKRIKGAVPPEDWPENMPEDGTLELEVRQPAKERGLVVSAADAPPDALVRRPASDRFIDQLCFHLEEGPHNSSTTDSWRLELLGLLACTHVELSISQVAELLHAFPADLDAAPGVYERAHAAGKLCSNIPPELHPSLAATLADQQLLDDAELRAFHKLTGIPLPFRAVQRKCDADGARVGAGKRLPSASPMQPTSTGGTASTARNDGTSSSRTPTSPAGEAAQLPLELDSAGSESAHSPGSERAYLRQNSNGIWVPVG</sequence>
<feature type="compositionally biased region" description="Polar residues" evidence="5">
    <location>
        <begin position="124"/>
        <end position="133"/>
    </location>
</feature>
<dbReference type="SUPFAM" id="SSF52047">
    <property type="entry name" value="RNI-like"/>
    <property type="match status" value="1"/>
</dbReference>
<dbReference type="SMART" id="SM00368">
    <property type="entry name" value="LRR_RI"/>
    <property type="match status" value="4"/>
</dbReference>
<comment type="caution">
    <text evidence="6">The sequence shown here is derived from an EMBL/GenBank/DDBJ whole genome shotgun (WGS) entry which is preliminary data.</text>
</comment>
<dbReference type="GO" id="GO:0005829">
    <property type="term" value="C:cytosol"/>
    <property type="evidence" value="ECO:0007669"/>
    <property type="project" value="TreeGrafter"/>
</dbReference>
<reference evidence="6 7" key="1">
    <citation type="journal article" date="2024" name="Nat. Commun.">
        <title>Phylogenomics reveals the evolutionary origins of lichenization in chlorophyte algae.</title>
        <authorList>
            <person name="Puginier C."/>
            <person name="Libourel C."/>
            <person name="Otte J."/>
            <person name="Skaloud P."/>
            <person name="Haon M."/>
            <person name="Grisel S."/>
            <person name="Petersen M."/>
            <person name="Berrin J.G."/>
            <person name="Delaux P.M."/>
            <person name="Dal Grande F."/>
            <person name="Keller J."/>
        </authorList>
    </citation>
    <scope>NUCLEOTIDE SEQUENCE [LARGE SCALE GENOMIC DNA]</scope>
    <source>
        <strain evidence="6 7">SAG 2043</strain>
    </source>
</reference>
<keyword evidence="4" id="KW-0677">Repeat</keyword>
<evidence type="ECO:0000256" key="4">
    <source>
        <dbReference type="ARBA" id="ARBA00022737"/>
    </source>
</evidence>
<dbReference type="EMBL" id="JALJOR010000003">
    <property type="protein sequence ID" value="KAK9820553.1"/>
    <property type="molecule type" value="Genomic_DNA"/>
</dbReference>
<evidence type="ECO:0000256" key="3">
    <source>
        <dbReference type="ARBA" id="ARBA00022614"/>
    </source>
</evidence>
<dbReference type="GO" id="GO:0006913">
    <property type="term" value="P:nucleocytoplasmic transport"/>
    <property type="evidence" value="ECO:0007669"/>
    <property type="project" value="TreeGrafter"/>
</dbReference>
<keyword evidence="2" id="KW-0343">GTPase activation</keyword>
<evidence type="ECO:0000256" key="1">
    <source>
        <dbReference type="ARBA" id="ARBA00004430"/>
    </source>
</evidence>
<feature type="region of interest" description="Disordered" evidence="5">
    <location>
        <begin position="410"/>
        <end position="448"/>
    </location>
</feature>
<evidence type="ECO:0000256" key="5">
    <source>
        <dbReference type="SAM" id="MobiDB-lite"/>
    </source>
</evidence>